<dbReference type="Pfam" id="PF16158">
    <property type="entry name" value="N_BRCA1_IG"/>
    <property type="match status" value="1"/>
</dbReference>
<protein>
    <recommendedName>
        <fullName evidence="3">Nbr1 FW domain-containing protein</fullName>
    </recommendedName>
</protein>
<gene>
    <name evidence="4" type="ORF">H8E29_14780</name>
</gene>
<reference evidence="4 5" key="1">
    <citation type="submission" date="2020-08" db="EMBL/GenBank/DDBJ databases">
        <title>Bridging the membrane lipid divide: bacteria of the FCB group superphylum have the potential to synthesize archaeal ether lipids.</title>
        <authorList>
            <person name="Villanueva L."/>
            <person name="Von Meijenfeldt F.A.B."/>
            <person name="Westbye A.B."/>
            <person name="Yadav S."/>
            <person name="Hopmans E.C."/>
            <person name="Dutilh B.E."/>
            <person name="Sinninghe Damste J.S."/>
        </authorList>
    </citation>
    <scope>NUCLEOTIDE SEQUENCE [LARGE SCALE GENOMIC DNA]</scope>
    <source>
        <strain evidence="4">NIOZ-UU36</strain>
    </source>
</reference>
<feature type="region of interest" description="Disordered" evidence="1">
    <location>
        <begin position="64"/>
        <end position="84"/>
    </location>
</feature>
<dbReference type="EMBL" id="JACNJN010000170">
    <property type="protein sequence ID" value="MBC8336524.1"/>
    <property type="molecule type" value="Genomic_DNA"/>
</dbReference>
<dbReference type="Proteomes" id="UP000614469">
    <property type="component" value="Unassembled WGS sequence"/>
</dbReference>
<proteinExistence type="predicted"/>
<dbReference type="AlphaFoldDB" id="A0A8J6TK50"/>
<dbReference type="PROSITE" id="PS51257">
    <property type="entry name" value="PROKAR_LIPOPROTEIN"/>
    <property type="match status" value="1"/>
</dbReference>
<dbReference type="Gene3D" id="2.60.40.10">
    <property type="entry name" value="Immunoglobulins"/>
    <property type="match status" value="1"/>
</dbReference>
<evidence type="ECO:0000256" key="2">
    <source>
        <dbReference type="SAM" id="SignalP"/>
    </source>
</evidence>
<feature type="domain" description="Nbr1 FW" evidence="3">
    <location>
        <begin position="130"/>
        <end position="212"/>
    </location>
</feature>
<evidence type="ECO:0000313" key="4">
    <source>
        <dbReference type="EMBL" id="MBC8336524.1"/>
    </source>
</evidence>
<dbReference type="InterPro" id="IPR032350">
    <property type="entry name" value="Nbr1_FW"/>
</dbReference>
<keyword evidence="2" id="KW-0732">Signal</keyword>
<evidence type="ECO:0000256" key="1">
    <source>
        <dbReference type="SAM" id="MobiDB-lite"/>
    </source>
</evidence>
<comment type="caution">
    <text evidence="4">The sequence shown here is derived from an EMBL/GenBank/DDBJ whole genome shotgun (WGS) entry which is preliminary data.</text>
</comment>
<sequence>MNMLKKYSFVTMILAAAFLLSACFPSGATDGSTINSTQAAELIETAVAQALNAQATQNAAAAPQATATPVVSEETSTPTPTPTLTLVPTITPLVLVPTATVASGGGGGGGTTYTPLKENCDPDLIKRPFDNTELRPGDPFDIKFTIENTGTETWPAGYDLVFFSSTDGTDWINGGFTTLQLGEMKPGDRFSVGPYDATTPAGKGFHVMTFKLQGGFCWPYVAINVK</sequence>
<feature type="signal peptide" evidence="2">
    <location>
        <begin position="1"/>
        <end position="28"/>
    </location>
</feature>
<dbReference type="InterPro" id="IPR013783">
    <property type="entry name" value="Ig-like_fold"/>
</dbReference>
<accession>A0A8J6TK50</accession>
<feature type="chain" id="PRO_5035326657" description="Nbr1 FW domain-containing protein" evidence="2">
    <location>
        <begin position="29"/>
        <end position="226"/>
    </location>
</feature>
<name>A0A8J6TK50_9CHLR</name>
<evidence type="ECO:0000259" key="3">
    <source>
        <dbReference type="Pfam" id="PF16158"/>
    </source>
</evidence>
<organism evidence="4 5">
    <name type="scientific">Candidatus Desulfolinea nitratireducens</name>
    <dbReference type="NCBI Taxonomy" id="2841698"/>
    <lineage>
        <taxon>Bacteria</taxon>
        <taxon>Bacillati</taxon>
        <taxon>Chloroflexota</taxon>
        <taxon>Anaerolineae</taxon>
        <taxon>Anaerolineales</taxon>
        <taxon>Anaerolineales incertae sedis</taxon>
        <taxon>Candidatus Desulfolinea</taxon>
    </lineage>
</organism>
<evidence type="ECO:0000313" key="5">
    <source>
        <dbReference type="Proteomes" id="UP000614469"/>
    </source>
</evidence>